<reference evidence="4" key="1">
    <citation type="thesis" date="2021" institute="BYU ScholarsArchive" country="Provo, UT, USA">
        <title>Applications of and Algorithms for Genome Assembly and Genomic Analyses with an Emphasis on Marine Teleosts.</title>
        <authorList>
            <person name="Pickett B.D."/>
        </authorList>
    </citation>
    <scope>NUCLEOTIDE SEQUENCE</scope>
    <source>
        <strain evidence="4">HI-2016</strain>
    </source>
</reference>
<dbReference type="OrthoDB" id="9049585at2759"/>
<dbReference type="EMBL" id="JAFBMS010000005">
    <property type="protein sequence ID" value="KAG9352053.1"/>
    <property type="molecule type" value="Genomic_DNA"/>
</dbReference>
<dbReference type="Pfam" id="PF07686">
    <property type="entry name" value="V-set"/>
    <property type="match status" value="1"/>
</dbReference>
<evidence type="ECO:0000313" key="4">
    <source>
        <dbReference type="EMBL" id="KAG9352053.1"/>
    </source>
</evidence>
<dbReference type="PANTHER" id="PTHR23268">
    <property type="entry name" value="T-CELL RECEPTOR BETA CHAIN"/>
    <property type="match status" value="1"/>
</dbReference>
<sequence length="200" mass="22473">MDPQTNNGLPWCRPMNWTKTDRQTELDPLMKKIQGFHTTSQARTLSEATTVTQDKAVVRRKGEIYTVLNGNVSPIPKPDCVSPPGDGVALSEATTVTQDRAVVRRKGESVHVKCVQDGTDQQMYWYRQGNQNSLELIFFSQMEGIDMEKLVVGERFSAMRVNRQLFPLNVTDLRAEDSAVYFCASSLHSTQLQCVADTKT</sequence>
<accession>A0A8T2PFD8</accession>
<dbReference type="SUPFAM" id="SSF48726">
    <property type="entry name" value="Immunoglobulin"/>
    <property type="match status" value="1"/>
</dbReference>
<evidence type="ECO:0000313" key="5">
    <source>
        <dbReference type="Proteomes" id="UP000824540"/>
    </source>
</evidence>
<dbReference type="GO" id="GO:0005886">
    <property type="term" value="C:plasma membrane"/>
    <property type="evidence" value="ECO:0007669"/>
    <property type="project" value="TreeGrafter"/>
</dbReference>
<dbReference type="InterPro" id="IPR013106">
    <property type="entry name" value="Ig_V-set"/>
</dbReference>
<keyword evidence="5" id="KW-1185">Reference proteome</keyword>
<gene>
    <name evidence="4" type="ORF">JZ751_020466</name>
</gene>
<comment type="caution">
    <text evidence="4">The sequence shown here is derived from an EMBL/GenBank/DDBJ whole genome shotgun (WGS) entry which is preliminary data.</text>
</comment>
<dbReference type="PROSITE" id="PS50835">
    <property type="entry name" value="IG_LIKE"/>
    <property type="match status" value="1"/>
</dbReference>
<evidence type="ECO:0000256" key="2">
    <source>
        <dbReference type="ARBA" id="ARBA00022859"/>
    </source>
</evidence>
<feature type="domain" description="Ig-like" evidence="3">
    <location>
        <begin position="78"/>
        <end position="193"/>
    </location>
</feature>
<name>A0A8T2PFD8_9TELE</name>
<proteinExistence type="predicted"/>
<dbReference type="InterPro" id="IPR013783">
    <property type="entry name" value="Ig-like_fold"/>
</dbReference>
<dbReference type="GO" id="GO:0002376">
    <property type="term" value="P:immune system process"/>
    <property type="evidence" value="ECO:0007669"/>
    <property type="project" value="UniProtKB-KW"/>
</dbReference>
<protein>
    <recommendedName>
        <fullName evidence="3">Ig-like domain-containing protein</fullName>
    </recommendedName>
</protein>
<evidence type="ECO:0000256" key="1">
    <source>
        <dbReference type="ARBA" id="ARBA00022729"/>
    </source>
</evidence>
<keyword evidence="2" id="KW-0391">Immunity</keyword>
<dbReference type="InterPro" id="IPR050413">
    <property type="entry name" value="TCR_beta_variable"/>
</dbReference>
<dbReference type="AlphaFoldDB" id="A0A8T2PFD8"/>
<dbReference type="Gene3D" id="2.60.40.10">
    <property type="entry name" value="Immunoglobulins"/>
    <property type="match status" value="1"/>
</dbReference>
<dbReference type="SMART" id="SM00406">
    <property type="entry name" value="IGv"/>
    <property type="match status" value="1"/>
</dbReference>
<dbReference type="Proteomes" id="UP000824540">
    <property type="component" value="Unassembled WGS sequence"/>
</dbReference>
<dbReference type="InterPro" id="IPR036179">
    <property type="entry name" value="Ig-like_dom_sf"/>
</dbReference>
<dbReference type="InterPro" id="IPR007110">
    <property type="entry name" value="Ig-like_dom"/>
</dbReference>
<dbReference type="GO" id="GO:0007166">
    <property type="term" value="P:cell surface receptor signaling pathway"/>
    <property type="evidence" value="ECO:0007669"/>
    <property type="project" value="TreeGrafter"/>
</dbReference>
<evidence type="ECO:0000259" key="3">
    <source>
        <dbReference type="PROSITE" id="PS50835"/>
    </source>
</evidence>
<organism evidence="4 5">
    <name type="scientific">Albula glossodonta</name>
    <name type="common">roundjaw bonefish</name>
    <dbReference type="NCBI Taxonomy" id="121402"/>
    <lineage>
        <taxon>Eukaryota</taxon>
        <taxon>Metazoa</taxon>
        <taxon>Chordata</taxon>
        <taxon>Craniata</taxon>
        <taxon>Vertebrata</taxon>
        <taxon>Euteleostomi</taxon>
        <taxon>Actinopterygii</taxon>
        <taxon>Neopterygii</taxon>
        <taxon>Teleostei</taxon>
        <taxon>Albuliformes</taxon>
        <taxon>Albulidae</taxon>
        <taxon>Albula</taxon>
    </lineage>
</organism>
<keyword evidence="1" id="KW-0732">Signal</keyword>